<dbReference type="Proteomes" id="UP000005801">
    <property type="component" value="Unassembled WGS sequence"/>
</dbReference>
<accession>A6FXH7</accession>
<name>A6FXH7_9BACT</name>
<dbReference type="AlphaFoldDB" id="A6FXH7"/>
<dbReference type="SUPFAM" id="SSF53098">
    <property type="entry name" value="Ribonuclease H-like"/>
    <property type="match status" value="1"/>
</dbReference>
<dbReference type="Gene3D" id="3.90.350.10">
    <property type="entry name" value="Transposase Inhibitor Protein From Tn5, Chain A, domain 1"/>
    <property type="match status" value="1"/>
</dbReference>
<protein>
    <submittedName>
        <fullName evidence="2">Transposase, IS4</fullName>
    </submittedName>
</protein>
<evidence type="ECO:0000313" key="2">
    <source>
        <dbReference type="EMBL" id="EDM81565.1"/>
    </source>
</evidence>
<organism evidence="2 3">
    <name type="scientific">Plesiocystis pacifica SIR-1</name>
    <dbReference type="NCBI Taxonomy" id="391625"/>
    <lineage>
        <taxon>Bacteria</taxon>
        <taxon>Pseudomonadati</taxon>
        <taxon>Myxococcota</taxon>
        <taxon>Polyangia</taxon>
        <taxon>Nannocystales</taxon>
        <taxon>Nannocystaceae</taxon>
        <taxon>Plesiocystis</taxon>
    </lineage>
</organism>
<evidence type="ECO:0000259" key="1">
    <source>
        <dbReference type="Pfam" id="PF13546"/>
    </source>
</evidence>
<comment type="caution">
    <text evidence="2">The sequence shown here is derived from an EMBL/GenBank/DDBJ whole genome shotgun (WGS) entry which is preliminary data.</text>
</comment>
<gene>
    <name evidence="2" type="ORF">PPSIR1_21649</name>
</gene>
<dbReference type="EMBL" id="ABCS01000002">
    <property type="protein sequence ID" value="EDM81565.1"/>
    <property type="molecule type" value="Genomic_DNA"/>
</dbReference>
<dbReference type="Pfam" id="PF13546">
    <property type="entry name" value="DDE_5"/>
    <property type="match status" value="1"/>
</dbReference>
<dbReference type="InterPro" id="IPR012337">
    <property type="entry name" value="RNaseH-like_sf"/>
</dbReference>
<proteinExistence type="predicted"/>
<evidence type="ECO:0000313" key="3">
    <source>
        <dbReference type="Proteomes" id="UP000005801"/>
    </source>
</evidence>
<reference evidence="2 3" key="1">
    <citation type="submission" date="2007-06" db="EMBL/GenBank/DDBJ databases">
        <authorList>
            <person name="Shimkets L."/>
            <person name="Ferriera S."/>
            <person name="Johnson J."/>
            <person name="Kravitz S."/>
            <person name="Beeson K."/>
            <person name="Sutton G."/>
            <person name="Rogers Y.-H."/>
            <person name="Friedman R."/>
            <person name="Frazier M."/>
            <person name="Venter J.C."/>
        </authorList>
    </citation>
    <scope>NUCLEOTIDE SEQUENCE [LARGE SCALE GENOMIC DNA]</scope>
    <source>
        <strain evidence="2 3">SIR-1</strain>
    </source>
</reference>
<dbReference type="STRING" id="391625.PPSIR1_21649"/>
<feature type="domain" description="Transposase IS701-like DDE" evidence="1">
    <location>
        <begin position="7"/>
        <end position="193"/>
    </location>
</feature>
<dbReference type="InterPro" id="IPR038721">
    <property type="entry name" value="IS701-like_DDE_dom"/>
</dbReference>
<sequence length="377" mass="43222">MGKLVFAKIVELLVDPDQPLELILDDTLSKHRGPKIFGLDAHLDAVRSTKTVRMFAFGHVWVVLAISVELPFSQRHWALPIAFRLYQTVKGCEKRGVPYKKKTELGRDMVDMVARWAPDIRFRVLADSAYANATLIKGRPSNVTFIGSMRTDSVLTAVPTKFVREPGRPGRPRLRGERLPKPFELAEDDTHRWKKTRVFIYGKPTLVHFKEVVAQWYRVSGIEPLRVVIVRTDAGKIPYRVFFSTDPKMSTSRILEAYSRRWAIEVCFRDLKQEFGFEDCQARKQNAVERTCPFLGYCYSLLVLWFASLTESERRAAEVERPWYRTKQNYSFADVLRAARLVLSQPGVSDLLCDLADLGEIPKRGRRSSSRLRGPSG</sequence>
<dbReference type="eggNOG" id="COG5659">
    <property type="taxonomic scope" value="Bacteria"/>
</dbReference>
<keyword evidence="3" id="KW-1185">Reference proteome</keyword>